<protein>
    <submittedName>
        <fullName evidence="2">Uncharacterized protein</fullName>
    </submittedName>
</protein>
<keyword evidence="1" id="KW-0472">Membrane</keyword>
<keyword evidence="1" id="KW-1133">Transmembrane helix</keyword>
<sequence>MGRVDNSRIRRTAIRNSGFVSFISENGCVTRKSTDHHESRMRRLRFAKVVAYLALGAGGTWVIVESVRALTLF</sequence>
<proteinExistence type="predicted"/>
<accession>A0A2U8E6G7</accession>
<organism evidence="2 3">
    <name type="scientific">Ereboglobus luteus</name>
    <dbReference type="NCBI Taxonomy" id="1796921"/>
    <lineage>
        <taxon>Bacteria</taxon>
        <taxon>Pseudomonadati</taxon>
        <taxon>Verrucomicrobiota</taxon>
        <taxon>Opitutia</taxon>
        <taxon>Opitutales</taxon>
        <taxon>Opitutaceae</taxon>
        <taxon>Ereboglobus</taxon>
    </lineage>
</organism>
<evidence type="ECO:0000313" key="3">
    <source>
        <dbReference type="Proteomes" id="UP000244896"/>
    </source>
</evidence>
<evidence type="ECO:0000256" key="1">
    <source>
        <dbReference type="SAM" id="Phobius"/>
    </source>
</evidence>
<feature type="transmembrane region" description="Helical" evidence="1">
    <location>
        <begin position="46"/>
        <end position="64"/>
    </location>
</feature>
<dbReference type="AlphaFoldDB" id="A0A2U8E6G7"/>
<name>A0A2U8E6G7_9BACT</name>
<dbReference type="KEGG" id="elut:CKA38_03075"/>
<gene>
    <name evidence="2" type="ORF">CKA38_03075</name>
</gene>
<dbReference type="Proteomes" id="UP000244896">
    <property type="component" value="Chromosome"/>
</dbReference>
<reference evidence="2 3" key="1">
    <citation type="journal article" date="2018" name="Syst. Appl. Microbiol.">
        <title>Ereboglobus luteus gen. nov. sp. nov. from cockroach guts, and new insights into the oxygen relationship of the genera Opitutus and Didymococcus (Verrucomicrobia: Opitutaceae).</title>
        <authorList>
            <person name="Tegtmeier D."/>
            <person name="Belitz A."/>
            <person name="Radek R."/>
            <person name="Heimerl T."/>
            <person name="Brune A."/>
        </authorList>
    </citation>
    <scope>NUCLEOTIDE SEQUENCE [LARGE SCALE GENOMIC DNA]</scope>
    <source>
        <strain evidence="2 3">Ho45</strain>
    </source>
</reference>
<dbReference type="EMBL" id="CP023004">
    <property type="protein sequence ID" value="AWI10473.1"/>
    <property type="molecule type" value="Genomic_DNA"/>
</dbReference>
<keyword evidence="1" id="KW-0812">Transmembrane</keyword>
<keyword evidence="3" id="KW-1185">Reference proteome</keyword>
<dbReference type="OrthoDB" id="198800at2"/>
<evidence type="ECO:0000313" key="2">
    <source>
        <dbReference type="EMBL" id="AWI10473.1"/>
    </source>
</evidence>